<proteinExistence type="predicted"/>
<dbReference type="HOGENOM" id="CLU_2154787_0_0_5"/>
<feature type="region of interest" description="Disordered" evidence="1">
    <location>
        <begin position="94"/>
        <end position="113"/>
    </location>
</feature>
<keyword evidence="2" id="KW-0472">Membrane</keyword>
<keyword evidence="2" id="KW-0812">Transmembrane</keyword>
<accession>A0A067Z7N9</accession>
<name>A0A067Z7N9_GLUOY</name>
<dbReference type="KEGG" id="goy:GLS_c24650"/>
<evidence type="ECO:0000256" key="2">
    <source>
        <dbReference type="SAM" id="Phobius"/>
    </source>
</evidence>
<dbReference type="AlphaFoldDB" id="A0A067Z7N9"/>
<protein>
    <submittedName>
        <fullName evidence="3">Uncharacterized protein</fullName>
    </submittedName>
</protein>
<dbReference type="Proteomes" id="UP000031656">
    <property type="component" value="Chromosome"/>
</dbReference>
<gene>
    <name evidence="3" type="ORF">GLS_c24650</name>
</gene>
<dbReference type="EMBL" id="CP004373">
    <property type="protein sequence ID" value="AHK72332.1"/>
    <property type="molecule type" value="Genomic_DNA"/>
</dbReference>
<evidence type="ECO:0000313" key="4">
    <source>
        <dbReference type="Proteomes" id="UP000031656"/>
    </source>
</evidence>
<keyword evidence="2" id="KW-1133">Transmembrane helix</keyword>
<dbReference type="RefSeq" id="WP_041112467.1">
    <property type="nucleotide sequence ID" value="NZ_CP004373.1"/>
</dbReference>
<organism evidence="3 4">
    <name type="scientific">Gluconobacter oxydans DSM 3504</name>
    <dbReference type="NCBI Taxonomy" id="1288313"/>
    <lineage>
        <taxon>Bacteria</taxon>
        <taxon>Pseudomonadati</taxon>
        <taxon>Pseudomonadota</taxon>
        <taxon>Alphaproteobacteria</taxon>
        <taxon>Acetobacterales</taxon>
        <taxon>Acetobacteraceae</taxon>
        <taxon>Gluconobacter</taxon>
    </lineage>
</organism>
<sequence>MDWTSLFQTILPYLPAQYAGDLVSILTFLIAAAALAMRFWKPPAAGSRLALLYKAVSALAQSRGWNTNAYQPDAKALMIPAGADRAAAAAMLGLDPTSSHPKAGEPPRAAGLN</sequence>
<evidence type="ECO:0000313" key="3">
    <source>
        <dbReference type="EMBL" id="AHK72332.1"/>
    </source>
</evidence>
<dbReference type="GeneID" id="56906690"/>
<feature type="transmembrane region" description="Helical" evidence="2">
    <location>
        <begin position="22"/>
        <end position="40"/>
    </location>
</feature>
<evidence type="ECO:0000256" key="1">
    <source>
        <dbReference type="SAM" id="MobiDB-lite"/>
    </source>
</evidence>
<reference evidence="3 4" key="1">
    <citation type="journal article" date="2015" name="Appl. Microbiol. Biotechnol.">
        <title>The consequence of an additional NADH dehydrogenase paralog on the growth of Gluconobacter oxydans DSM3504.</title>
        <authorList>
            <person name="Kostner D."/>
            <person name="Luchterhand B."/>
            <person name="Junker A."/>
            <person name="Volland S."/>
            <person name="Daniel R."/>
            <person name="Buchs J."/>
            <person name="Liebl W."/>
            <person name="Ehrenreich A."/>
        </authorList>
    </citation>
    <scope>NUCLEOTIDE SEQUENCE [LARGE SCALE GENOMIC DNA]</scope>
    <source>
        <strain evidence="3">DSM 3504</strain>
    </source>
</reference>